<protein>
    <submittedName>
        <fullName evidence="1">Uncharacterized protein</fullName>
    </submittedName>
</protein>
<name>A0A1G8SGP2_9ACTN</name>
<accession>A0A1G8SGP2</accession>
<dbReference type="Proteomes" id="UP000198683">
    <property type="component" value="Unassembled WGS sequence"/>
</dbReference>
<dbReference type="STRING" id="683260.SAMN05421874_101290"/>
<gene>
    <name evidence="1" type="ORF">SAMN05421874_101290</name>
</gene>
<keyword evidence="2" id="KW-1185">Reference proteome</keyword>
<dbReference type="AlphaFoldDB" id="A0A1G8SGP2"/>
<proteinExistence type="predicted"/>
<evidence type="ECO:0000313" key="1">
    <source>
        <dbReference type="EMBL" id="SDJ27830.1"/>
    </source>
</evidence>
<sequence>MISAREGDRAPTGLLVEEFVLCEDYTAAGIDGAEWRAENRAWSSSAEASRAIRADRALRGRVTPVSRQEACKAFRLLGGGELPEEAGLRTLFQERRSLPTSSPLNMSGSSARRYRILFAGDLGADGLARAREALRLEPTGDPRVVGAASTDAGGHGFTWELRRIGAGIAWCVDVTARLGSGPVTALGALLHHHRQAVRDQGLIPVTIERFA</sequence>
<evidence type="ECO:0000313" key="2">
    <source>
        <dbReference type="Proteomes" id="UP000198683"/>
    </source>
</evidence>
<dbReference type="EMBL" id="FNFB01000001">
    <property type="protein sequence ID" value="SDJ27830.1"/>
    <property type="molecule type" value="Genomic_DNA"/>
</dbReference>
<organism evidence="1 2">
    <name type="scientific">Nonomuraea maritima</name>
    <dbReference type="NCBI Taxonomy" id="683260"/>
    <lineage>
        <taxon>Bacteria</taxon>
        <taxon>Bacillati</taxon>
        <taxon>Actinomycetota</taxon>
        <taxon>Actinomycetes</taxon>
        <taxon>Streptosporangiales</taxon>
        <taxon>Streptosporangiaceae</taxon>
        <taxon>Nonomuraea</taxon>
    </lineage>
</organism>
<reference evidence="1 2" key="1">
    <citation type="submission" date="2016-10" db="EMBL/GenBank/DDBJ databases">
        <authorList>
            <person name="de Groot N.N."/>
        </authorList>
    </citation>
    <scope>NUCLEOTIDE SEQUENCE [LARGE SCALE GENOMIC DNA]</scope>
    <source>
        <strain evidence="1 2">CGMCC 4.5681</strain>
    </source>
</reference>